<dbReference type="AlphaFoldDB" id="A0AB39QVC8"/>
<organism evidence="2">
    <name type="scientific">Streptomyces sp. R39</name>
    <dbReference type="NCBI Taxonomy" id="3238631"/>
    <lineage>
        <taxon>Bacteria</taxon>
        <taxon>Bacillati</taxon>
        <taxon>Actinomycetota</taxon>
        <taxon>Actinomycetes</taxon>
        <taxon>Kitasatosporales</taxon>
        <taxon>Streptomycetaceae</taxon>
        <taxon>Streptomyces</taxon>
    </lineage>
</organism>
<name>A0AB39QVC8_9ACTN</name>
<evidence type="ECO:0000256" key="1">
    <source>
        <dbReference type="SAM" id="MobiDB-lite"/>
    </source>
</evidence>
<dbReference type="EMBL" id="CP163441">
    <property type="protein sequence ID" value="XDQ46412.1"/>
    <property type="molecule type" value="Genomic_DNA"/>
</dbReference>
<protein>
    <recommendedName>
        <fullName evidence="3">Sensor histidine kinase</fullName>
    </recommendedName>
</protein>
<evidence type="ECO:0000313" key="2">
    <source>
        <dbReference type="EMBL" id="XDQ46412.1"/>
    </source>
</evidence>
<evidence type="ECO:0008006" key="3">
    <source>
        <dbReference type="Google" id="ProtNLM"/>
    </source>
</evidence>
<feature type="region of interest" description="Disordered" evidence="1">
    <location>
        <begin position="1"/>
        <end position="25"/>
    </location>
</feature>
<sequence length="79" mass="8307">MSTDAHRAVSRPAGAGALTRPGDEGMPRARRLALAEMAVGVPAVAWGVRRRSVGWTVVGAVLMAHGALELSYETVLPRD</sequence>
<proteinExistence type="predicted"/>
<gene>
    <name evidence="2" type="ORF">AB5J52_31445</name>
</gene>
<reference evidence="2" key="1">
    <citation type="submission" date="2024-07" db="EMBL/GenBank/DDBJ databases">
        <authorList>
            <person name="Yu S.T."/>
        </authorList>
    </citation>
    <scope>NUCLEOTIDE SEQUENCE</scope>
    <source>
        <strain evidence="2">R39</strain>
    </source>
</reference>
<accession>A0AB39QVC8</accession>
<dbReference type="RefSeq" id="WP_369225378.1">
    <property type="nucleotide sequence ID" value="NZ_CP163441.1"/>
</dbReference>